<keyword evidence="2" id="KW-1185">Reference proteome</keyword>
<evidence type="ECO:0000313" key="1">
    <source>
        <dbReference type="EMBL" id="MFD2961010.1"/>
    </source>
</evidence>
<name>A0ABW6AXC9_9SPHI</name>
<comment type="caution">
    <text evidence="1">The sequence shown here is derived from an EMBL/GenBank/DDBJ whole genome shotgun (WGS) entry which is preliminary data.</text>
</comment>
<gene>
    <name evidence="1" type="ORF">ACFS6J_04385</name>
</gene>
<evidence type="ECO:0000313" key="2">
    <source>
        <dbReference type="Proteomes" id="UP001597560"/>
    </source>
</evidence>
<protein>
    <submittedName>
        <fullName evidence="1">Uncharacterized protein</fullName>
    </submittedName>
</protein>
<reference evidence="2" key="1">
    <citation type="journal article" date="2019" name="Int. J. Syst. Evol. Microbiol.">
        <title>The Global Catalogue of Microorganisms (GCM) 10K type strain sequencing project: providing services to taxonomists for standard genome sequencing and annotation.</title>
        <authorList>
            <consortium name="The Broad Institute Genomics Platform"/>
            <consortium name="The Broad Institute Genome Sequencing Center for Infectious Disease"/>
            <person name="Wu L."/>
            <person name="Ma J."/>
        </authorList>
    </citation>
    <scope>NUCLEOTIDE SEQUENCE [LARGE SCALE GENOMIC DNA]</scope>
    <source>
        <strain evidence="2">KCTC 23098</strain>
    </source>
</reference>
<dbReference type="RefSeq" id="WP_377609213.1">
    <property type="nucleotide sequence ID" value="NZ_JBHUPA010000002.1"/>
</dbReference>
<accession>A0ABW6AXC9</accession>
<proteinExistence type="predicted"/>
<dbReference type="Proteomes" id="UP001597560">
    <property type="component" value="Unassembled WGS sequence"/>
</dbReference>
<sequence>MDRHNFDHLYKSQTLTPNQKNYLKISKAVEKHRLLNIVAVERDGRKFYYKDKPTKWFTPLLSARKFIEGIDVEAYKKSALKYDWVRYF</sequence>
<dbReference type="EMBL" id="JBHUPA010000002">
    <property type="protein sequence ID" value="MFD2961010.1"/>
    <property type="molecule type" value="Genomic_DNA"/>
</dbReference>
<organism evidence="1 2">
    <name type="scientific">Olivibacter jilunii</name>
    <dbReference type="NCBI Taxonomy" id="985016"/>
    <lineage>
        <taxon>Bacteria</taxon>
        <taxon>Pseudomonadati</taxon>
        <taxon>Bacteroidota</taxon>
        <taxon>Sphingobacteriia</taxon>
        <taxon>Sphingobacteriales</taxon>
        <taxon>Sphingobacteriaceae</taxon>
        <taxon>Olivibacter</taxon>
    </lineage>
</organism>